<proteinExistence type="predicted"/>
<feature type="region of interest" description="Disordered" evidence="1">
    <location>
        <begin position="142"/>
        <end position="181"/>
    </location>
</feature>
<dbReference type="InterPro" id="IPR027417">
    <property type="entry name" value="P-loop_NTPase"/>
</dbReference>
<gene>
    <name evidence="2" type="ORF">RMN56_30325</name>
</gene>
<sequence length="181" mass="19599">MLVTGMSGAGKTTLLTELSRRGYETVDTDYDSWTSPDGDWEEPRMAALLADRPVVVVSGTVANQGHFYDRFDHVVLLTAPLGVLLDRVAERSTNPYGKTAEHRAEIARYVREVEPLLRRGATLELDGQRPVGELADIIEQLLGPASRPPGGGRAIRPGRPAPAPPRPGSQQPARRRSSGPA</sequence>
<dbReference type="SUPFAM" id="SSF52540">
    <property type="entry name" value="P-loop containing nucleoside triphosphate hydrolases"/>
    <property type="match status" value="1"/>
</dbReference>
<dbReference type="Gene3D" id="3.40.50.300">
    <property type="entry name" value="P-loop containing nucleotide triphosphate hydrolases"/>
    <property type="match status" value="1"/>
</dbReference>
<organism evidence="2 3">
    <name type="scientific">Micromonospora halotolerans</name>
    <dbReference type="NCBI Taxonomy" id="709879"/>
    <lineage>
        <taxon>Bacteria</taxon>
        <taxon>Bacillati</taxon>
        <taxon>Actinomycetota</taxon>
        <taxon>Actinomycetes</taxon>
        <taxon>Micromonosporales</taxon>
        <taxon>Micromonosporaceae</taxon>
        <taxon>Micromonospora</taxon>
    </lineage>
</organism>
<name>A0ABY9ZVR4_9ACTN</name>
<accession>A0ABY9ZVR4</accession>
<evidence type="ECO:0000256" key="1">
    <source>
        <dbReference type="SAM" id="MobiDB-lite"/>
    </source>
</evidence>
<keyword evidence="3" id="KW-1185">Reference proteome</keyword>
<reference evidence="2 3" key="1">
    <citation type="submission" date="2023-09" db="EMBL/GenBank/DDBJ databases">
        <title>Micromonospora halotolerans DSM 45598 genome sequence.</title>
        <authorList>
            <person name="Mo P."/>
        </authorList>
    </citation>
    <scope>NUCLEOTIDE SEQUENCE [LARGE SCALE GENOMIC DNA]</scope>
    <source>
        <strain evidence="2 3">DSM 45598</strain>
    </source>
</reference>
<dbReference type="Proteomes" id="UP001303001">
    <property type="component" value="Chromosome"/>
</dbReference>
<dbReference type="Pfam" id="PF13238">
    <property type="entry name" value="AAA_18"/>
    <property type="match status" value="1"/>
</dbReference>
<dbReference type="RefSeq" id="WP_313721281.1">
    <property type="nucleotide sequence ID" value="NZ_CP134876.1"/>
</dbReference>
<evidence type="ECO:0000313" key="2">
    <source>
        <dbReference type="EMBL" id="WNM39356.1"/>
    </source>
</evidence>
<protein>
    <submittedName>
        <fullName evidence="2">AAA family ATPase</fullName>
    </submittedName>
</protein>
<evidence type="ECO:0000313" key="3">
    <source>
        <dbReference type="Proteomes" id="UP001303001"/>
    </source>
</evidence>
<dbReference type="EMBL" id="CP134876">
    <property type="protein sequence ID" value="WNM39356.1"/>
    <property type="molecule type" value="Genomic_DNA"/>
</dbReference>